<dbReference type="Proteomes" id="UP000184510">
    <property type="component" value="Unassembled WGS sequence"/>
</dbReference>
<sequence length="165" mass="18928">MQKTLPYTMASMLCCVALLTLTGCNQNKTSSQTEVSQKHISPENLFRDRIENDHKIVFADTLMVGAGGSNFDSIEFLFYPGSKVIMKSYAYSIVDHSGTYQLDQNQELTIHIPKIDIPTLVLAYDKDRLILKRKDGLREFKGYWNIYPEAIEKLFPLEEQPRDTQ</sequence>
<evidence type="ECO:0008006" key="4">
    <source>
        <dbReference type="Google" id="ProtNLM"/>
    </source>
</evidence>
<protein>
    <recommendedName>
        <fullName evidence="4">Lipoprotein</fullName>
    </recommendedName>
</protein>
<dbReference type="RefSeq" id="WP_143157726.1">
    <property type="nucleotide sequence ID" value="NZ_FQYR01000002.1"/>
</dbReference>
<dbReference type="InParanoid" id="A0A1M6BRJ9"/>
<keyword evidence="1" id="KW-0732">Signal</keyword>
<dbReference type="AlphaFoldDB" id="A0A1M6BRJ9"/>
<dbReference type="PROSITE" id="PS51257">
    <property type="entry name" value="PROKAR_LIPOPROTEIN"/>
    <property type="match status" value="1"/>
</dbReference>
<evidence type="ECO:0000313" key="2">
    <source>
        <dbReference type="EMBL" id="SHI51385.1"/>
    </source>
</evidence>
<proteinExistence type="predicted"/>
<evidence type="ECO:0000256" key="1">
    <source>
        <dbReference type="SAM" id="SignalP"/>
    </source>
</evidence>
<evidence type="ECO:0000313" key="3">
    <source>
        <dbReference type="Proteomes" id="UP000184510"/>
    </source>
</evidence>
<organism evidence="2 3">
    <name type="scientific">Rubritalea squalenifaciens DSM 18772</name>
    <dbReference type="NCBI Taxonomy" id="1123071"/>
    <lineage>
        <taxon>Bacteria</taxon>
        <taxon>Pseudomonadati</taxon>
        <taxon>Verrucomicrobiota</taxon>
        <taxon>Verrucomicrobiia</taxon>
        <taxon>Verrucomicrobiales</taxon>
        <taxon>Rubritaleaceae</taxon>
        <taxon>Rubritalea</taxon>
    </lineage>
</organism>
<feature type="signal peptide" evidence="1">
    <location>
        <begin position="1"/>
        <end position="25"/>
    </location>
</feature>
<keyword evidence="3" id="KW-1185">Reference proteome</keyword>
<accession>A0A1M6BRJ9</accession>
<feature type="chain" id="PRO_5013268734" description="Lipoprotein" evidence="1">
    <location>
        <begin position="26"/>
        <end position="165"/>
    </location>
</feature>
<gene>
    <name evidence="2" type="ORF">SAMN02745181_0292</name>
</gene>
<dbReference type="OrthoDB" id="9809567at2"/>
<dbReference type="STRING" id="1123071.SAMN02745181_0292"/>
<dbReference type="EMBL" id="FQYR01000002">
    <property type="protein sequence ID" value="SHI51385.1"/>
    <property type="molecule type" value="Genomic_DNA"/>
</dbReference>
<name>A0A1M6BRJ9_9BACT</name>
<reference evidence="2 3" key="1">
    <citation type="submission" date="2016-11" db="EMBL/GenBank/DDBJ databases">
        <authorList>
            <person name="Jaros S."/>
            <person name="Januszkiewicz K."/>
            <person name="Wedrychowicz H."/>
        </authorList>
    </citation>
    <scope>NUCLEOTIDE SEQUENCE [LARGE SCALE GENOMIC DNA]</scope>
    <source>
        <strain evidence="2 3">DSM 18772</strain>
    </source>
</reference>